<evidence type="ECO:0000313" key="2">
    <source>
        <dbReference type="Proteomes" id="UP000689195"/>
    </source>
</evidence>
<protein>
    <submittedName>
        <fullName evidence="1">Uncharacterized protein</fullName>
    </submittedName>
</protein>
<dbReference type="AlphaFoldDB" id="A0A8S1WVU6"/>
<name>A0A8S1WVU6_9CILI</name>
<reference evidence="1" key="1">
    <citation type="submission" date="2021-01" db="EMBL/GenBank/DDBJ databases">
        <authorList>
            <consortium name="Genoscope - CEA"/>
            <person name="William W."/>
        </authorList>
    </citation>
    <scope>NUCLEOTIDE SEQUENCE</scope>
</reference>
<gene>
    <name evidence="1" type="ORF">PPENT_87.1.T1010135</name>
</gene>
<comment type="caution">
    <text evidence="1">The sequence shown here is derived from an EMBL/GenBank/DDBJ whole genome shotgun (WGS) entry which is preliminary data.</text>
</comment>
<evidence type="ECO:0000313" key="1">
    <source>
        <dbReference type="EMBL" id="CAD8192405.1"/>
    </source>
</evidence>
<proteinExistence type="predicted"/>
<accession>A0A8S1WVU6</accession>
<dbReference type="EMBL" id="CAJJDO010000101">
    <property type="protein sequence ID" value="CAD8192405.1"/>
    <property type="molecule type" value="Genomic_DNA"/>
</dbReference>
<sequence>MLLYGTLIPAIFLQIQNQQILFKQPPDQLLIIYKSIQIKNLFLKDCQNSLAKVKHYYISILL</sequence>
<dbReference type="Proteomes" id="UP000689195">
    <property type="component" value="Unassembled WGS sequence"/>
</dbReference>
<organism evidence="1 2">
    <name type="scientific">Paramecium pentaurelia</name>
    <dbReference type="NCBI Taxonomy" id="43138"/>
    <lineage>
        <taxon>Eukaryota</taxon>
        <taxon>Sar</taxon>
        <taxon>Alveolata</taxon>
        <taxon>Ciliophora</taxon>
        <taxon>Intramacronucleata</taxon>
        <taxon>Oligohymenophorea</taxon>
        <taxon>Peniculida</taxon>
        <taxon>Parameciidae</taxon>
        <taxon>Paramecium</taxon>
    </lineage>
</organism>
<keyword evidence="2" id="KW-1185">Reference proteome</keyword>